<comment type="similarity">
    <text evidence="1">Belongs to the UDP-glycosyltransferase family.</text>
</comment>
<keyword evidence="4" id="KW-1185">Reference proteome</keyword>
<organism evidence="3 4">
    <name type="scientific">Hibiscus sabdariffa</name>
    <name type="common">roselle</name>
    <dbReference type="NCBI Taxonomy" id="183260"/>
    <lineage>
        <taxon>Eukaryota</taxon>
        <taxon>Viridiplantae</taxon>
        <taxon>Streptophyta</taxon>
        <taxon>Embryophyta</taxon>
        <taxon>Tracheophyta</taxon>
        <taxon>Spermatophyta</taxon>
        <taxon>Magnoliopsida</taxon>
        <taxon>eudicotyledons</taxon>
        <taxon>Gunneridae</taxon>
        <taxon>Pentapetalae</taxon>
        <taxon>rosids</taxon>
        <taxon>malvids</taxon>
        <taxon>Malvales</taxon>
        <taxon>Malvaceae</taxon>
        <taxon>Malvoideae</taxon>
        <taxon>Hibiscus</taxon>
    </lineage>
</organism>
<keyword evidence="2" id="KW-0808">Transferase</keyword>
<evidence type="ECO:0000256" key="1">
    <source>
        <dbReference type="ARBA" id="ARBA00009995"/>
    </source>
</evidence>
<accession>A0ABR2C4J2</accession>
<name>A0ABR2C4J2_9ROSI</name>
<evidence type="ECO:0000313" key="3">
    <source>
        <dbReference type="EMBL" id="KAK8514309.1"/>
    </source>
</evidence>
<dbReference type="Proteomes" id="UP001472677">
    <property type="component" value="Unassembled WGS sequence"/>
</dbReference>
<sequence length="186" mass="20529">MGNPRILAIPYPAQGHVIPLMELSHRLVHHGFSVTFVNTDFNHKRVRDAFGNKVEGDGSIHLVSIPDGMESGEDRNHFGKLTDGITFVMPSELRKLLKKINGFEDDKISCVIADVNMGWALDIAAEFEIPGVAFWPASAFLLALLFSANKLIDDQIIDEHGVITSRAEPEPGQVRLGLETLPNSKF</sequence>
<gene>
    <name evidence="3" type="ORF">V6N12_009017</name>
</gene>
<dbReference type="SUPFAM" id="SSF53756">
    <property type="entry name" value="UDP-Glycosyltransferase/glycogen phosphorylase"/>
    <property type="match status" value="1"/>
</dbReference>
<dbReference type="PANTHER" id="PTHR11926:SF1412">
    <property type="entry name" value="UDP-GLYCOSYLTRANSFERASE 83A1-LIKE"/>
    <property type="match status" value="1"/>
</dbReference>
<dbReference type="EMBL" id="JBBPBM010000067">
    <property type="protein sequence ID" value="KAK8514309.1"/>
    <property type="molecule type" value="Genomic_DNA"/>
</dbReference>
<dbReference type="PANTHER" id="PTHR11926">
    <property type="entry name" value="GLUCOSYL/GLUCURONOSYL TRANSFERASES"/>
    <property type="match status" value="1"/>
</dbReference>
<evidence type="ECO:0008006" key="5">
    <source>
        <dbReference type="Google" id="ProtNLM"/>
    </source>
</evidence>
<evidence type="ECO:0000313" key="4">
    <source>
        <dbReference type="Proteomes" id="UP001472677"/>
    </source>
</evidence>
<proteinExistence type="inferred from homology"/>
<comment type="caution">
    <text evidence="3">The sequence shown here is derived from an EMBL/GenBank/DDBJ whole genome shotgun (WGS) entry which is preliminary data.</text>
</comment>
<evidence type="ECO:0000256" key="2">
    <source>
        <dbReference type="ARBA" id="ARBA00022676"/>
    </source>
</evidence>
<keyword evidence="2" id="KW-0328">Glycosyltransferase</keyword>
<reference evidence="3 4" key="1">
    <citation type="journal article" date="2024" name="G3 (Bethesda)">
        <title>Genome assembly of Hibiscus sabdariffa L. provides insights into metabolisms of medicinal natural products.</title>
        <authorList>
            <person name="Kim T."/>
        </authorList>
    </citation>
    <scope>NUCLEOTIDE SEQUENCE [LARGE SCALE GENOMIC DNA]</scope>
    <source>
        <strain evidence="3">TK-2024</strain>
        <tissue evidence="3">Old leaves</tissue>
    </source>
</reference>
<dbReference type="Gene3D" id="3.40.50.2000">
    <property type="entry name" value="Glycogen Phosphorylase B"/>
    <property type="match status" value="1"/>
</dbReference>
<protein>
    <recommendedName>
        <fullName evidence="5">UDP-glycosyltransferase 83A1</fullName>
    </recommendedName>
</protein>